<dbReference type="RefSeq" id="WP_144887054.1">
    <property type="nucleotide sequence ID" value="NZ_VLLE01000005.1"/>
</dbReference>
<dbReference type="Pfam" id="PF02638">
    <property type="entry name" value="GHL10"/>
    <property type="match status" value="1"/>
</dbReference>
<feature type="signal peptide" evidence="3">
    <location>
        <begin position="1"/>
        <end position="20"/>
    </location>
</feature>
<feature type="region of interest" description="Disordered" evidence="2">
    <location>
        <begin position="523"/>
        <end position="546"/>
    </location>
</feature>
<dbReference type="PROSITE" id="PS50853">
    <property type="entry name" value="FN3"/>
    <property type="match status" value="1"/>
</dbReference>
<evidence type="ECO:0000313" key="5">
    <source>
        <dbReference type="EMBL" id="TWI80212.1"/>
    </source>
</evidence>
<dbReference type="InterPro" id="IPR003790">
    <property type="entry name" value="GHL10"/>
</dbReference>
<organism evidence="5 6">
    <name type="scientific">Lacibacter cauensis</name>
    <dbReference type="NCBI Taxonomy" id="510947"/>
    <lineage>
        <taxon>Bacteria</taxon>
        <taxon>Pseudomonadati</taxon>
        <taxon>Bacteroidota</taxon>
        <taxon>Chitinophagia</taxon>
        <taxon>Chitinophagales</taxon>
        <taxon>Chitinophagaceae</taxon>
        <taxon>Lacibacter</taxon>
    </lineage>
</organism>
<dbReference type="Gene3D" id="2.60.40.10">
    <property type="entry name" value="Immunoglobulins"/>
    <property type="match status" value="1"/>
</dbReference>
<name>A0A562SFZ0_9BACT</name>
<feature type="compositionally biased region" description="Basic and acidic residues" evidence="2">
    <location>
        <begin position="523"/>
        <end position="542"/>
    </location>
</feature>
<dbReference type="InterPro" id="IPR013783">
    <property type="entry name" value="Ig-like_fold"/>
</dbReference>
<dbReference type="InterPro" id="IPR017853">
    <property type="entry name" value="GH"/>
</dbReference>
<dbReference type="SUPFAM" id="SSF51445">
    <property type="entry name" value="(Trans)glycosidases"/>
    <property type="match status" value="1"/>
</dbReference>
<dbReference type="Gene3D" id="3.20.20.80">
    <property type="entry name" value="Glycosidases"/>
    <property type="match status" value="1"/>
</dbReference>
<dbReference type="InterPro" id="IPR052177">
    <property type="entry name" value="Divisome_Glycosyl_Hydrolase"/>
</dbReference>
<dbReference type="InterPro" id="IPR026444">
    <property type="entry name" value="Secre_tail"/>
</dbReference>
<gene>
    <name evidence="5" type="ORF">IQ13_2884</name>
</gene>
<dbReference type="SUPFAM" id="SSF49265">
    <property type="entry name" value="Fibronectin type III"/>
    <property type="match status" value="1"/>
</dbReference>
<dbReference type="NCBIfam" id="TIGR04183">
    <property type="entry name" value="Por_Secre_tail"/>
    <property type="match status" value="1"/>
</dbReference>
<dbReference type="OrthoDB" id="9773203at2"/>
<reference evidence="5 6" key="1">
    <citation type="journal article" date="2015" name="Stand. Genomic Sci.">
        <title>Genomic Encyclopedia of Bacterial and Archaeal Type Strains, Phase III: the genomes of soil and plant-associated and newly described type strains.</title>
        <authorList>
            <person name="Whitman W.B."/>
            <person name="Woyke T."/>
            <person name="Klenk H.P."/>
            <person name="Zhou Y."/>
            <person name="Lilburn T.G."/>
            <person name="Beck B.J."/>
            <person name="De Vos P."/>
            <person name="Vandamme P."/>
            <person name="Eisen J.A."/>
            <person name="Garrity G."/>
            <person name="Hugenholtz P."/>
            <person name="Kyrpides N.C."/>
        </authorList>
    </citation>
    <scope>NUCLEOTIDE SEQUENCE [LARGE SCALE GENOMIC DNA]</scope>
    <source>
        <strain evidence="5 6">CGMCC 1.7271</strain>
    </source>
</reference>
<accession>A0A562SFZ0</accession>
<dbReference type="InterPro" id="IPR003961">
    <property type="entry name" value="FN3_dom"/>
</dbReference>
<evidence type="ECO:0000259" key="4">
    <source>
        <dbReference type="PROSITE" id="PS50853"/>
    </source>
</evidence>
<keyword evidence="1 3" id="KW-0732">Signal</keyword>
<sequence length="635" mass="71773">MNRLILCFFSLLICISVATAQTPPKRELRAAWLSTFLNLDWPSAAVRTVQQVKDSVTKLIDMQQQTGINAIYFQVRSECDAMYAGSAEPWSSSITGTQGVAPADGFDPLQFMIAECRKRGIEIHAWFNPYRAVNNYNNIGSYAANHVARTHPEWLLAQGSLRILNPGIPAVRDYVISIVMDVLRRYDVDGIHYDDYFYPYPGAGGTNARFNDNATFAAYPRGFTDQNDWRRDNINLLIQRSYDSIKTVKPWVKFGVSPFGIWRNKKSDAAGSATTGLQSYSEIYADTKKWLEQGWVDYVTPQLYWSIGFTNADYAALIPWWNSVANGRHIYSGQAVYKINAELDNDARWNNPSQINNQVRLNRQYSNVLGTSFFRTRYFAINPLKFRDSLQEYLYSTPALLPTMPWRDNTPPQPVSNVTAQVNGNNVQLSWTKPPTTTNELDKARQFVVYRFNNAAVNLNDVEAIQYVTANDQTTTFTDSNLTSTVYYYVVTSLDRFHNESIASNVKEVSLLPVTIAGKPEPVVEKPKPVNDKPKPAVEKPQPEATTTEVDFAITANPNPTATFTIINYTLTKRSGVLLFVLDSEGREIMKLVDGYQSVGKQFVRFNTNNLLPGTYNVKIQIDNIEKTLKVVVNK</sequence>
<proteinExistence type="predicted"/>
<dbReference type="EMBL" id="VLLE01000005">
    <property type="protein sequence ID" value="TWI80212.1"/>
    <property type="molecule type" value="Genomic_DNA"/>
</dbReference>
<feature type="domain" description="Fibronectin type-III" evidence="4">
    <location>
        <begin position="411"/>
        <end position="514"/>
    </location>
</feature>
<evidence type="ECO:0000256" key="1">
    <source>
        <dbReference type="ARBA" id="ARBA00022729"/>
    </source>
</evidence>
<evidence type="ECO:0000313" key="6">
    <source>
        <dbReference type="Proteomes" id="UP000316167"/>
    </source>
</evidence>
<feature type="chain" id="PRO_5021780490" evidence="3">
    <location>
        <begin position="21"/>
        <end position="635"/>
    </location>
</feature>
<evidence type="ECO:0000256" key="2">
    <source>
        <dbReference type="SAM" id="MobiDB-lite"/>
    </source>
</evidence>
<dbReference type="PANTHER" id="PTHR43405:SF1">
    <property type="entry name" value="GLYCOSYL HYDROLASE DIGH"/>
    <property type="match status" value="1"/>
</dbReference>
<evidence type="ECO:0000256" key="3">
    <source>
        <dbReference type="SAM" id="SignalP"/>
    </source>
</evidence>
<dbReference type="PANTHER" id="PTHR43405">
    <property type="entry name" value="GLYCOSYL HYDROLASE DIGH"/>
    <property type="match status" value="1"/>
</dbReference>
<dbReference type="InterPro" id="IPR036116">
    <property type="entry name" value="FN3_sf"/>
</dbReference>
<protein>
    <submittedName>
        <fullName evidence="5">Putative secreted protein (Por secretion system target)</fullName>
    </submittedName>
</protein>
<keyword evidence="6" id="KW-1185">Reference proteome</keyword>
<dbReference type="Proteomes" id="UP000316167">
    <property type="component" value="Unassembled WGS sequence"/>
</dbReference>
<comment type="caution">
    <text evidence="5">The sequence shown here is derived from an EMBL/GenBank/DDBJ whole genome shotgun (WGS) entry which is preliminary data.</text>
</comment>
<dbReference type="AlphaFoldDB" id="A0A562SFZ0"/>